<dbReference type="PANTHER" id="PTHR11472:SF1">
    <property type="entry name" value="GENERAL TRANSCRIPTION AND DNA REPAIR FACTOR IIH HELICASE SUBUNIT XPD"/>
    <property type="match status" value="1"/>
</dbReference>
<sequence>VIRNYGNLLLELSAVVPDGIVAFFTSYQYMENIVASWYEQGILENIQRNKLIFIETQDSAETSMALEKYQEVGGSAPGC</sequence>
<keyword evidence="3" id="KW-1185">Reference proteome</keyword>
<keyword evidence="2" id="KW-0378">Hydrolase</keyword>
<dbReference type="InterPro" id="IPR027417">
    <property type="entry name" value="P-loop_NTPase"/>
</dbReference>
<dbReference type="AlphaFoldDB" id="A0A7K8URF6"/>
<dbReference type="Pfam" id="PF13307">
    <property type="entry name" value="Helicase_C_2"/>
    <property type="match status" value="1"/>
</dbReference>
<dbReference type="GO" id="GO:0005634">
    <property type="term" value="C:nucleus"/>
    <property type="evidence" value="ECO:0007669"/>
    <property type="project" value="TreeGrafter"/>
</dbReference>
<dbReference type="InterPro" id="IPR045028">
    <property type="entry name" value="DinG/Rad3-like"/>
</dbReference>
<feature type="domain" description="ATP-dependent helicase C-terminal" evidence="1">
    <location>
        <begin position="9"/>
        <end position="71"/>
    </location>
</feature>
<comment type="caution">
    <text evidence="2">The sequence shown here is derived from an EMBL/GenBank/DDBJ whole genome shotgun (WGS) entry which is preliminary data.</text>
</comment>
<dbReference type="GO" id="GO:0005524">
    <property type="term" value="F:ATP binding"/>
    <property type="evidence" value="ECO:0007669"/>
    <property type="project" value="InterPro"/>
</dbReference>
<dbReference type="Proteomes" id="UP000569728">
    <property type="component" value="Unassembled WGS sequence"/>
</dbReference>
<dbReference type="Gene3D" id="3.40.50.300">
    <property type="entry name" value="P-loop containing nucleotide triphosphate hydrolases"/>
    <property type="match status" value="1"/>
</dbReference>
<dbReference type="InterPro" id="IPR006555">
    <property type="entry name" value="ATP-dep_Helicase_C"/>
</dbReference>
<dbReference type="GO" id="GO:0003678">
    <property type="term" value="F:DNA helicase activity"/>
    <property type="evidence" value="ECO:0007669"/>
    <property type="project" value="TreeGrafter"/>
</dbReference>
<dbReference type="PANTHER" id="PTHR11472">
    <property type="entry name" value="DNA REPAIR DEAD HELICASE RAD3/XP-D SUBFAMILY MEMBER"/>
    <property type="match status" value="1"/>
</dbReference>
<dbReference type="GO" id="GO:0045951">
    <property type="term" value="P:positive regulation of mitotic recombination"/>
    <property type="evidence" value="ECO:0007669"/>
    <property type="project" value="TreeGrafter"/>
</dbReference>
<evidence type="ECO:0000313" key="3">
    <source>
        <dbReference type="Proteomes" id="UP000569728"/>
    </source>
</evidence>
<organism evidence="2 3">
    <name type="scientific">Oceanites oceanicus</name>
    <name type="common">Wilson's storm petrel</name>
    <name type="synonym">Procellaria oceanica</name>
    <dbReference type="NCBI Taxonomy" id="79653"/>
    <lineage>
        <taxon>Eukaryota</taxon>
        <taxon>Metazoa</taxon>
        <taxon>Chordata</taxon>
        <taxon>Craniata</taxon>
        <taxon>Vertebrata</taxon>
        <taxon>Euteleostomi</taxon>
        <taxon>Archelosauria</taxon>
        <taxon>Archosauria</taxon>
        <taxon>Dinosauria</taxon>
        <taxon>Saurischia</taxon>
        <taxon>Theropoda</taxon>
        <taxon>Coelurosauria</taxon>
        <taxon>Aves</taxon>
        <taxon>Neognathae</taxon>
        <taxon>Neoaves</taxon>
        <taxon>Aequornithes</taxon>
        <taxon>Procellariiformes</taxon>
        <taxon>Hydrobatidae</taxon>
        <taxon>Oceanites</taxon>
    </lineage>
</organism>
<protein>
    <submittedName>
        <fullName evidence="2">ERCC2 helicase</fullName>
    </submittedName>
</protein>
<dbReference type="GO" id="GO:0003684">
    <property type="term" value="F:damaged DNA binding"/>
    <property type="evidence" value="ECO:0007669"/>
    <property type="project" value="TreeGrafter"/>
</dbReference>
<gene>
    <name evidence="2" type="primary">Ercc2</name>
    <name evidence="2" type="ORF">OCEOCE_R15798</name>
</gene>
<reference evidence="2 3" key="1">
    <citation type="submission" date="2019-09" db="EMBL/GenBank/DDBJ databases">
        <title>Bird 10,000 Genomes (B10K) Project - Family phase.</title>
        <authorList>
            <person name="Zhang G."/>
        </authorList>
    </citation>
    <scope>NUCLEOTIDE SEQUENCE [LARGE SCALE GENOMIC DNA]</scope>
    <source>
        <strain evidence="2">B10K-CU-031-11</strain>
        <tissue evidence="2">Muscle</tissue>
    </source>
</reference>
<dbReference type="GO" id="GO:0006366">
    <property type="term" value="P:transcription by RNA polymerase II"/>
    <property type="evidence" value="ECO:0007669"/>
    <property type="project" value="TreeGrafter"/>
</dbReference>
<evidence type="ECO:0000313" key="2">
    <source>
        <dbReference type="EMBL" id="NXF56578.1"/>
    </source>
</evidence>
<keyword evidence="2" id="KW-0547">Nucleotide-binding</keyword>
<keyword evidence="2" id="KW-0347">Helicase</keyword>
<dbReference type="GO" id="GO:0016818">
    <property type="term" value="F:hydrolase activity, acting on acid anhydrides, in phosphorus-containing anhydrides"/>
    <property type="evidence" value="ECO:0007669"/>
    <property type="project" value="InterPro"/>
</dbReference>
<feature type="non-terminal residue" evidence="2">
    <location>
        <position position="1"/>
    </location>
</feature>
<keyword evidence="2" id="KW-0067">ATP-binding</keyword>
<feature type="non-terminal residue" evidence="2">
    <location>
        <position position="79"/>
    </location>
</feature>
<dbReference type="OrthoDB" id="272481at2759"/>
<accession>A0A7K8URF6</accession>
<name>A0A7K8URF6_OCEOC</name>
<evidence type="ECO:0000259" key="1">
    <source>
        <dbReference type="Pfam" id="PF13307"/>
    </source>
</evidence>
<dbReference type="EMBL" id="VWZA01006961">
    <property type="protein sequence ID" value="NXF56578.1"/>
    <property type="molecule type" value="Genomic_DNA"/>
</dbReference>
<proteinExistence type="predicted"/>